<organism evidence="1 2">
    <name type="scientific">Metamycoplasma alkalescens 14918</name>
    <dbReference type="NCBI Taxonomy" id="1188234"/>
    <lineage>
        <taxon>Bacteria</taxon>
        <taxon>Bacillati</taxon>
        <taxon>Mycoplasmatota</taxon>
        <taxon>Mycoplasmoidales</taxon>
        <taxon>Metamycoplasmataceae</taxon>
        <taxon>Metamycoplasma</taxon>
    </lineage>
</organism>
<reference evidence="1 2" key="1">
    <citation type="journal article" date="2013" name="Genome Announc.">
        <title>Draft Genome Sequences of Mycoplasma alkalescens, Mycoplasma arginini, and Mycoplasma bovigenitalium, Three Species with Equivocal Pathogenic Status for Cattle.</title>
        <authorList>
            <person name="Manso-Silvan L."/>
            <person name="Tardy F."/>
            <person name="Baranowski E."/>
            <person name="Barre A."/>
            <person name="Blanchard A."/>
            <person name="Breton M."/>
            <person name="Couture C."/>
            <person name="Citti C."/>
            <person name="Dordet-Frisoni E."/>
            <person name="Dupuy V."/>
            <person name="Gaurivaud P."/>
            <person name="Jacob D."/>
            <person name="Lemaitre C."/>
            <person name="Nikolski M."/>
            <person name="Nouvel L.X."/>
            <person name="Poumarat F."/>
            <person name="Thebault P."/>
            <person name="Theil S."/>
            <person name="Thiaucourt F."/>
            <person name="Sirand-Pugnet P."/>
        </authorList>
    </citation>
    <scope>NUCLEOTIDE SEQUENCE [LARGE SCALE GENOMIC DNA]</scope>
    <source>
        <strain evidence="1 2">14918</strain>
    </source>
</reference>
<accession>N9UB34</accession>
<dbReference type="PATRIC" id="fig|1188234.3.peg.185"/>
<dbReference type="eggNOG" id="COG5421">
    <property type="taxonomic scope" value="Bacteria"/>
</dbReference>
<gene>
    <name evidence="1" type="ORF">MALK_1980</name>
</gene>
<evidence type="ECO:0000313" key="2">
    <source>
        <dbReference type="Proteomes" id="UP000013137"/>
    </source>
</evidence>
<dbReference type="Proteomes" id="UP000013137">
    <property type="component" value="Unassembled WGS sequence"/>
</dbReference>
<sequence length="477" mass="56895">MAIPEKIKRVSRPKNTVIKDYFGKYKVVKRTSKYVNGKAIPKDLEIVGEIIDYKFVPYPEPIPVGTKTKETVISKIKDFGNIELITKYTKDILKELRNFFDTKVANFIYSLAVMKSINPEAIDDDFKLLYETSFLSEKFRNLNFDVRNLDKLILNYNSWYSQTERFMNERIKKFRDTRNVVLASFKWFFTEENMLLNYEPSITWSRMKFLYIFDFITKEPIFHRPFVENIFNGRTFYDFFNSKDEFSNKFVIFDNEIEKDEIERVLKNNQDIKYIKPLDVHTESFNIDELLSSSGWLAIHNYYKSNSALSGLKINDDSKFIYAFRDFDEEIRMSRERLAMIDETYRHSDLLRDRKYDGITIVESNIDTHLEEIYMLYNSHPNVIQDLKFTKNLISGTERSANSLLHKAMSEFVNFLAKLIKFKIENILKEKEVDNEYSYKQIIKRLGYYRKQQSKEGNWISVEKPKEITKLAKIFNL</sequence>
<proteinExistence type="predicted"/>
<name>N9UB34_9BACT</name>
<dbReference type="RefSeq" id="WP_002881141.1">
    <property type="nucleotide sequence ID" value="NZ_AMWK01000004.1"/>
</dbReference>
<comment type="caution">
    <text evidence="1">The sequence shown here is derived from an EMBL/GenBank/DDBJ whole genome shotgun (WGS) entry which is preliminary data.</text>
</comment>
<protein>
    <submittedName>
        <fullName evidence="1">Putative new IS transposase, IS1634 family</fullName>
    </submittedName>
</protein>
<keyword evidence="2" id="KW-1185">Reference proteome</keyword>
<dbReference type="OrthoDB" id="395037at2"/>
<dbReference type="EMBL" id="AMWK01000004">
    <property type="protein sequence ID" value="ENY54133.1"/>
    <property type="molecule type" value="Genomic_DNA"/>
</dbReference>
<dbReference type="AlphaFoldDB" id="N9UB34"/>
<evidence type="ECO:0000313" key="1">
    <source>
        <dbReference type="EMBL" id="ENY54133.1"/>
    </source>
</evidence>